<dbReference type="InterPro" id="IPR044946">
    <property type="entry name" value="Restrct_endonuc_typeI_TRD_sf"/>
</dbReference>
<evidence type="ECO:0000259" key="5">
    <source>
        <dbReference type="Pfam" id="PF01420"/>
    </source>
</evidence>
<dbReference type="PANTHER" id="PTHR43140:SF1">
    <property type="entry name" value="TYPE I RESTRICTION ENZYME ECOKI SPECIFICITY SUBUNIT"/>
    <property type="match status" value="1"/>
</dbReference>
<dbReference type="PANTHER" id="PTHR43140">
    <property type="entry name" value="TYPE-1 RESTRICTION ENZYME ECOKI SPECIFICITY PROTEIN"/>
    <property type="match status" value="1"/>
</dbReference>
<dbReference type="Gene3D" id="3.90.220.20">
    <property type="entry name" value="DNA methylase specificity domains"/>
    <property type="match status" value="2"/>
</dbReference>
<evidence type="ECO:0000256" key="2">
    <source>
        <dbReference type="ARBA" id="ARBA00022747"/>
    </source>
</evidence>
<dbReference type="Pfam" id="PF01420">
    <property type="entry name" value="Methylase_S"/>
    <property type="match status" value="2"/>
</dbReference>
<dbReference type="Proteomes" id="UP000184280">
    <property type="component" value="Unassembled WGS sequence"/>
</dbReference>
<evidence type="ECO:0000256" key="4">
    <source>
        <dbReference type="SAM" id="Coils"/>
    </source>
</evidence>
<dbReference type="Gene3D" id="1.10.287.1120">
    <property type="entry name" value="Bipartite methylase S protein"/>
    <property type="match status" value="1"/>
</dbReference>
<evidence type="ECO:0000256" key="3">
    <source>
        <dbReference type="ARBA" id="ARBA00023125"/>
    </source>
</evidence>
<dbReference type="SUPFAM" id="SSF116734">
    <property type="entry name" value="DNA methylase specificity domain"/>
    <property type="match status" value="2"/>
</dbReference>
<dbReference type="GO" id="GO:0009307">
    <property type="term" value="P:DNA restriction-modification system"/>
    <property type="evidence" value="ECO:0007669"/>
    <property type="project" value="UniProtKB-KW"/>
</dbReference>
<dbReference type="CDD" id="cd17257">
    <property type="entry name" value="RMtype1_S_EcoBI-TRD1-CR1_like"/>
    <property type="match status" value="1"/>
</dbReference>
<comment type="similarity">
    <text evidence="1">Belongs to the type-I restriction system S methylase family.</text>
</comment>
<gene>
    <name evidence="6" type="ORF">SAMN04488494_2224</name>
</gene>
<keyword evidence="4" id="KW-0175">Coiled coil</keyword>
<dbReference type="CDD" id="cd17291">
    <property type="entry name" value="RMtype1_S_MgeORF438P-TRD-CR_like"/>
    <property type="match status" value="1"/>
</dbReference>
<dbReference type="OrthoDB" id="2234796at2"/>
<dbReference type="InterPro" id="IPR000055">
    <property type="entry name" value="Restrct_endonuc_typeI_TRD"/>
</dbReference>
<feature type="domain" description="Type I restriction modification DNA specificity" evidence="5">
    <location>
        <begin position="29"/>
        <end position="164"/>
    </location>
</feature>
<keyword evidence="2" id="KW-0680">Restriction system</keyword>
<dbReference type="AlphaFoldDB" id="A0A1M7JZQ2"/>
<dbReference type="InterPro" id="IPR051212">
    <property type="entry name" value="Type-I_RE_S_subunit"/>
</dbReference>
<name>A0A1M7JZQ2_XYLRU</name>
<keyword evidence="3" id="KW-0238">DNA-binding</keyword>
<evidence type="ECO:0000313" key="7">
    <source>
        <dbReference type="Proteomes" id="UP000184280"/>
    </source>
</evidence>
<accession>A0A1M7JZQ2</accession>
<dbReference type="GO" id="GO:0003677">
    <property type="term" value="F:DNA binding"/>
    <property type="evidence" value="ECO:0007669"/>
    <property type="project" value="UniProtKB-KW"/>
</dbReference>
<reference evidence="6 7" key="1">
    <citation type="submission" date="2016-11" db="EMBL/GenBank/DDBJ databases">
        <authorList>
            <person name="Jaros S."/>
            <person name="Januszkiewicz K."/>
            <person name="Wedrychowicz H."/>
        </authorList>
    </citation>
    <scope>NUCLEOTIDE SEQUENCE [LARGE SCALE GENOMIC DNA]</scope>
    <source>
        <strain evidence="6 7">BPI-34</strain>
    </source>
</reference>
<protein>
    <submittedName>
        <fullName evidence="6">Type I restriction enzyme, S subunit</fullName>
    </submittedName>
</protein>
<dbReference type="EMBL" id="FRCJ01000004">
    <property type="protein sequence ID" value="SHM58496.1"/>
    <property type="molecule type" value="Genomic_DNA"/>
</dbReference>
<sequence length="358" mass="41156">MSKVEWKKLVLVSDVLYGYPFESSLFSEDSSFMPLIRIRDVKPAKASTYYTGEFNETYRIRKGDILVGMDGEFNIGKWDDRDGLLNQRVLKLSGKDGLCLDGYLFHYMGPVFKRIEKETPGGSVKHLSAKAINNIVIPVPSMSHQMSIVEILDTFTSSIENLKEQIVLRRKQYEYYRDQLLDLEGKEGVEIKKLGEVCKIERGVRVVKKDLQEEGVIPVYQNSLIPLGYFEKSNYPENTTFVICAGAAGEIGYSKVDFWAADDCTCIVCPTSICSRYIYYHLMVKQHSLKTQVRKASVPRLSKDVIAKQHVFIPSLQEQQRIVSILDTFEESIQNLEAQLAQREKQYEYYRNKLLTFE</sequence>
<feature type="domain" description="Type I restriction modification DNA specificity" evidence="5">
    <location>
        <begin position="187"/>
        <end position="339"/>
    </location>
</feature>
<evidence type="ECO:0000313" key="6">
    <source>
        <dbReference type="EMBL" id="SHM58496.1"/>
    </source>
</evidence>
<evidence type="ECO:0000256" key="1">
    <source>
        <dbReference type="ARBA" id="ARBA00010923"/>
    </source>
</evidence>
<feature type="coiled-coil region" evidence="4">
    <location>
        <begin position="326"/>
        <end position="353"/>
    </location>
</feature>
<dbReference type="RefSeq" id="WP_073045512.1">
    <property type="nucleotide sequence ID" value="NZ_FOLF01000022.1"/>
</dbReference>
<proteinExistence type="inferred from homology"/>
<organism evidence="6 7">
    <name type="scientific">Xylanibacter ruminicola</name>
    <name type="common">Prevotella ruminicola</name>
    <dbReference type="NCBI Taxonomy" id="839"/>
    <lineage>
        <taxon>Bacteria</taxon>
        <taxon>Pseudomonadati</taxon>
        <taxon>Bacteroidota</taxon>
        <taxon>Bacteroidia</taxon>
        <taxon>Bacteroidales</taxon>
        <taxon>Prevotellaceae</taxon>
        <taxon>Xylanibacter</taxon>
    </lineage>
</organism>